<comment type="caution">
    <text evidence="5">The sequence shown here is derived from an EMBL/GenBank/DDBJ whole genome shotgun (WGS) entry which is preliminary data.</text>
</comment>
<sequence>MDMLQFLKISYVLIGIVFLPLLVDCSDSNRQVKDGLEHRSRFVANDTGTTSANQQNLEANSGSDSAIVAPLKKEQIENPKEVVQNDLLKTNVNNTLESKDAIGKVSADSSNGGFKNRDKDSDNTGSSKGSVDSKQVANEAKESGDTGGSEQGDNSKQVVNKVKESGNTVGSKGENSKQVTIEDKEISNTGALQEGLDSNQVQAKDGNKESSASSMGVKGSLRDTECDPSGMCVDEKKNLTACLRVPGNDSPDLSLQIWNKGARLVNISITAPAFVQLEESKVQLQPKEDKKVKVSIAYDGMDSLIFLTTEDSRCILDFRELVPHNDRVEARYAFKLRYLNNWTKTHFIIFLTLTSFLVFGCAWMYFGLHKKLVLKNGYQAVEMELPVSDIAKTVPEPNGGWDNSWDDSWGDEEAPMTPTLPATPNLSSRGLASRRLSKEGWKD</sequence>
<keyword evidence="6" id="KW-1185">Reference proteome</keyword>
<dbReference type="AlphaFoldDB" id="A0A9Q1K4A7"/>
<dbReference type="PANTHER" id="PTHR34200:SF8">
    <property type="entry name" value="TRANSMEMBRANE PROTEIN"/>
    <property type="match status" value="1"/>
</dbReference>
<keyword evidence="2" id="KW-0812">Transmembrane</keyword>
<feature type="region of interest" description="Disordered" evidence="1">
    <location>
        <begin position="187"/>
        <end position="227"/>
    </location>
</feature>
<dbReference type="Proteomes" id="UP001153076">
    <property type="component" value="Unassembled WGS sequence"/>
</dbReference>
<name>A0A9Q1K4A7_9CARY</name>
<evidence type="ECO:0000256" key="2">
    <source>
        <dbReference type="SAM" id="Phobius"/>
    </source>
</evidence>
<evidence type="ECO:0000313" key="6">
    <source>
        <dbReference type="Proteomes" id="UP001153076"/>
    </source>
</evidence>
<feature type="compositionally biased region" description="Polar residues" evidence="1">
    <location>
        <begin position="123"/>
        <end position="136"/>
    </location>
</feature>
<dbReference type="OrthoDB" id="1936430at2759"/>
<feature type="region of interest" description="Disordered" evidence="1">
    <location>
        <begin position="394"/>
        <end position="443"/>
    </location>
</feature>
<protein>
    <recommendedName>
        <fullName evidence="4">DUF7356 domain-containing protein</fullName>
    </recommendedName>
</protein>
<feature type="region of interest" description="Disordered" evidence="1">
    <location>
        <begin position="44"/>
        <end position="64"/>
    </location>
</feature>
<keyword evidence="3" id="KW-0732">Signal</keyword>
<feature type="transmembrane region" description="Helical" evidence="2">
    <location>
        <begin position="347"/>
        <end position="366"/>
    </location>
</feature>
<feature type="signal peptide" evidence="3">
    <location>
        <begin position="1"/>
        <end position="25"/>
    </location>
</feature>
<organism evidence="5 6">
    <name type="scientific">Carnegiea gigantea</name>
    <dbReference type="NCBI Taxonomy" id="171969"/>
    <lineage>
        <taxon>Eukaryota</taxon>
        <taxon>Viridiplantae</taxon>
        <taxon>Streptophyta</taxon>
        <taxon>Embryophyta</taxon>
        <taxon>Tracheophyta</taxon>
        <taxon>Spermatophyta</taxon>
        <taxon>Magnoliopsida</taxon>
        <taxon>eudicotyledons</taxon>
        <taxon>Gunneridae</taxon>
        <taxon>Pentapetalae</taxon>
        <taxon>Caryophyllales</taxon>
        <taxon>Cactineae</taxon>
        <taxon>Cactaceae</taxon>
        <taxon>Cactoideae</taxon>
        <taxon>Echinocereeae</taxon>
        <taxon>Carnegiea</taxon>
    </lineage>
</organism>
<dbReference type="PANTHER" id="PTHR34200">
    <property type="entry name" value="DENTIN SIALOPHOSPHOPROTEIN-LIKE ISOFORM X1"/>
    <property type="match status" value="1"/>
</dbReference>
<feature type="compositionally biased region" description="Polar residues" evidence="1">
    <location>
        <begin position="46"/>
        <end position="64"/>
    </location>
</feature>
<dbReference type="InterPro" id="IPR055780">
    <property type="entry name" value="DUF7356"/>
</dbReference>
<feature type="compositionally biased region" description="Acidic residues" evidence="1">
    <location>
        <begin position="404"/>
        <end position="414"/>
    </location>
</feature>
<gene>
    <name evidence="5" type="ORF">Cgig2_031506</name>
</gene>
<dbReference type="Pfam" id="PF24053">
    <property type="entry name" value="DUF7356"/>
    <property type="match status" value="1"/>
</dbReference>
<dbReference type="EMBL" id="JAKOGI010000338">
    <property type="protein sequence ID" value="KAJ8436565.1"/>
    <property type="molecule type" value="Genomic_DNA"/>
</dbReference>
<feature type="domain" description="DUF7356" evidence="4">
    <location>
        <begin position="221"/>
        <end position="321"/>
    </location>
</feature>
<feature type="compositionally biased region" description="Polar residues" evidence="1">
    <location>
        <begin position="187"/>
        <end position="202"/>
    </location>
</feature>
<feature type="chain" id="PRO_5040165993" description="DUF7356 domain-containing protein" evidence="3">
    <location>
        <begin position="26"/>
        <end position="443"/>
    </location>
</feature>
<evidence type="ECO:0000313" key="5">
    <source>
        <dbReference type="EMBL" id="KAJ8436565.1"/>
    </source>
</evidence>
<evidence type="ECO:0000259" key="4">
    <source>
        <dbReference type="Pfam" id="PF24053"/>
    </source>
</evidence>
<accession>A0A9Q1K4A7</accession>
<reference evidence="5" key="1">
    <citation type="submission" date="2022-04" db="EMBL/GenBank/DDBJ databases">
        <title>Carnegiea gigantea Genome sequencing and assembly v2.</title>
        <authorList>
            <person name="Copetti D."/>
            <person name="Sanderson M.J."/>
            <person name="Burquez A."/>
            <person name="Wojciechowski M.F."/>
        </authorList>
    </citation>
    <scope>NUCLEOTIDE SEQUENCE</scope>
    <source>
        <strain evidence="5">SGP5-SGP5p</strain>
        <tissue evidence="5">Aerial part</tissue>
    </source>
</reference>
<proteinExistence type="predicted"/>
<evidence type="ECO:0000256" key="3">
    <source>
        <dbReference type="SAM" id="SignalP"/>
    </source>
</evidence>
<evidence type="ECO:0000256" key="1">
    <source>
        <dbReference type="SAM" id="MobiDB-lite"/>
    </source>
</evidence>
<keyword evidence="2" id="KW-1133">Transmembrane helix</keyword>
<feature type="region of interest" description="Disordered" evidence="1">
    <location>
        <begin position="103"/>
        <end position="156"/>
    </location>
</feature>
<keyword evidence="2" id="KW-0472">Membrane</keyword>